<accession>A0A1P8LX04</accession>
<gene>
    <name evidence="2" type="ORF">CHINAEXTREME_21230</name>
</gene>
<feature type="compositionally biased region" description="Basic and acidic residues" evidence="1">
    <location>
        <begin position="594"/>
        <end position="603"/>
    </location>
</feature>
<dbReference type="EMBL" id="CP019287">
    <property type="protein sequence ID" value="APX00334.1"/>
    <property type="molecule type" value="Genomic_DNA"/>
</dbReference>
<reference evidence="2 3" key="1">
    <citation type="journal article" date="2011" name="J. Bacteriol.">
        <title>Genome sequence of Halobiforma lacisalsi AJ5, an extremely halophilic archaeon which harbors a bop gene.</title>
        <authorList>
            <person name="Jiang X."/>
            <person name="Wang S."/>
            <person name="Cheng H."/>
            <person name="Huo Y."/>
            <person name="Zhang X."/>
            <person name="Zhu X."/>
            <person name="Han X."/>
            <person name="Ni P."/>
            <person name="Wu M."/>
        </authorList>
    </citation>
    <scope>NUCLEOTIDE SEQUENCE [LARGE SCALE GENOMIC DNA]</scope>
    <source>
        <strain evidence="2 3">AJ5</strain>
        <plasmid evidence="3">phlaj5ii</plasmid>
    </source>
</reference>
<geneLocation type="plasmid" evidence="3">
    <name>phlaj5ii</name>
</geneLocation>
<organism evidence="2 3">
    <name type="scientific">Natronobacterium lacisalsi AJ5</name>
    <dbReference type="NCBI Taxonomy" id="358396"/>
    <lineage>
        <taxon>Archaea</taxon>
        <taxon>Methanobacteriati</taxon>
        <taxon>Methanobacteriota</taxon>
        <taxon>Stenosarchaea group</taxon>
        <taxon>Halobacteria</taxon>
        <taxon>Halobacteriales</taxon>
        <taxon>Natrialbaceae</taxon>
        <taxon>Natronobacterium</taxon>
    </lineage>
</organism>
<evidence type="ECO:0000256" key="1">
    <source>
        <dbReference type="SAM" id="MobiDB-lite"/>
    </source>
</evidence>
<feature type="region of interest" description="Disordered" evidence="1">
    <location>
        <begin position="577"/>
        <end position="603"/>
    </location>
</feature>
<evidence type="ECO:0000313" key="3">
    <source>
        <dbReference type="Proteomes" id="UP000186547"/>
    </source>
</evidence>
<proteinExistence type="predicted"/>
<dbReference type="Proteomes" id="UP000186547">
    <property type="component" value="Plasmid pHLAJ5II"/>
</dbReference>
<evidence type="ECO:0000313" key="2">
    <source>
        <dbReference type="EMBL" id="APX00334.1"/>
    </source>
</evidence>
<dbReference type="AlphaFoldDB" id="A0A1P8LX04"/>
<protein>
    <submittedName>
        <fullName evidence="2">Uncharacterized protein</fullName>
    </submittedName>
</protein>
<name>A0A1P8LX04_NATLA</name>
<dbReference type="GeneID" id="30923704"/>
<sequence>MADRAAECVEEFREKYPYLAGRPLSERDGQTLRSELVETDRVEEHVQGEREWERGFSVDRVERAESVTWAEGLFRFLTARQPYDDGLGGRFESRYDGETFTVDFDDCWTSSYGDEQAAKNAAFQRQLMGGTYPESEDSARSGEHVEGEWGDVATIMLTRTGSSKPDGERVPPVDHGDRVARTWSQGDVYDVVRNAAEYHLGLESEQWGYVRGDDVHGLDAENPGENACYVHCHDAIYIDLQATGLRDTFDTDHEIVAVLENTFYPAIEKHIEACDLAKPEAHTREKAIEVRLDLEEPAGYATEYLRLQEDTPMMEMPVEMQAFAAIEWAQNRQRIARSQVFNDAAKADLCLQDKERVHGHRLKYDGKGNVVCARCGSAVGIGADTIAEYRLSSQSSSDGQQAVADGGHEYVVGYRTGEPPAAAEARSQVREYVEAHGVPDSVPNVMGSLGIAPQHKQVVEEAVAGVNTAEEVEPVYGEPPEIPAEYELVEIVNPDGSIEATGGGGGGASMAELVLPEDRLLRETRLAHVSGGAKIRCEKTGFATFSAETMARYLVENCNVREPWYAEVLMSFEWPWSEDGPRDRRELPPVLDEPVARPPEDCR</sequence>
<dbReference type="KEGG" id="hlc:CHINAEXTREME21230"/>
<dbReference type="RefSeq" id="WP_008090846.1">
    <property type="nucleotide sequence ID" value="NZ_CP019287.1"/>
</dbReference>
<keyword evidence="2" id="KW-0614">Plasmid</keyword>